<dbReference type="InterPro" id="IPR037171">
    <property type="entry name" value="NagB/RpiA_transferase-like"/>
</dbReference>
<dbReference type="SUPFAM" id="SSF46785">
    <property type="entry name" value="Winged helix' DNA-binding domain"/>
    <property type="match status" value="1"/>
</dbReference>
<dbReference type="STRING" id="1280847.SAMN04488036_102589"/>
<keyword evidence="7" id="KW-1185">Reference proteome</keyword>
<dbReference type="AlphaFoldDB" id="A0A1I4CZL6"/>
<evidence type="ECO:0000259" key="5">
    <source>
        <dbReference type="PROSITE" id="PS51000"/>
    </source>
</evidence>
<protein>
    <submittedName>
        <fullName evidence="6">Transcriptional regulator, DeoR family</fullName>
    </submittedName>
</protein>
<dbReference type="PANTHER" id="PTHR30363">
    <property type="entry name" value="HTH-TYPE TRANSCRIPTIONAL REGULATOR SRLR-RELATED"/>
    <property type="match status" value="1"/>
</dbReference>
<feature type="domain" description="HTH deoR-type" evidence="5">
    <location>
        <begin position="7"/>
        <end position="62"/>
    </location>
</feature>
<evidence type="ECO:0000313" key="7">
    <source>
        <dbReference type="Proteomes" id="UP000198851"/>
    </source>
</evidence>
<dbReference type="InterPro" id="IPR036390">
    <property type="entry name" value="WH_DNA-bd_sf"/>
</dbReference>
<dbReference type="RefSeq" id="WP_093322716.1">
    <property type="nucleotide sequence ID" value="NZ_FOSZ01000002.1"/>
</dbReference>
<evidence type="ECO:0000256" key="2">
    <source>
        <dbReference type="ARBA" id="ARBA00023015"/>
    </source>
</evidence>
<dbReference type="GO" id="GO:0003700">
    <property type="term" value="F:DNA-binding transcription factor activity"/>
    <property type="evidence" value="ECO:0007669"/>
    <property type="project" value="InterPro"/>
</dbReference>
<dbReference type="InterPro" id="IPR018356">
    <property type="entry name" value="Tscrpt_reg_HTH_DeoR_CS"/>
</dbReference>
<organism evidence="6 7">
    <name type="scientific">Shimia haliotis</name>
    <dbReference type="NCBI Taxonomy" id="1280847"/>
    <lineage>
        <taxon>Bacteria</taxon>
        <taxon>Pseudomonadati</taxon>
        <taxon>Pseudomonadota</taxon>
        <taxon>Alphaproteobacteria</taxon>
        <taxon>Rhodobacterales</taxon>
        <taxon>Roseobacteraceae</taxon>
    </lineage>
</organism>
<dbReference type="Pfam" id="PF00455">
    <property type="entry name" value="DeoRC"/>
    <property type="match status" value="1"/>
</dbReference>
<sequence>MKSRVTTKARQAEILKLLKRDGRAIVDSLAELLETTPQTIRKDLNALARDNQIIRFHGGATLAAGTEYASFDVRCEIQREEKDLIGAAVAAEIPNHSNVILNGGTTTLAVARHLVHHVGLKVVVDSVNLANELRSCVGVQVIVPSGIVRHADGAILGASAVEFIRKFRADVAVVGAAGVGADGTLADYDLEESAVSSAIIASGRNVVLAADSSKFGKLAPLTFGSISDVDTLVTDRHFAPEMKAMADQNDVRFVVGR</sequence>
<dbReference type="Gene3D" id="1.10.10.10">
    <property type="entry name" value="Winged helix-like DNA-binding domain superfamily/Winged helix DNA-binding domain"/>
    <property type="match status" value="1"/>
</dbReference>
<keyword evidence="4" id="KW-0804">Transcription</keyword>
<evidence type="ECO:0000256" key="1">
    <source>
        <dbReference type="ARBA" id="ARBA00022491"/>
    </source>
</evidence>
<dbReference type="GO" id="GO:0003677">
    <property type="term" value="F:DNA binding"/>
    <property type="evidence" value="ECO:0007669"/>
    <property type="project" value="UniProtKB-KW"/>
</dbReference>
<evidence type="ECO:0000256" key="4">
    <source>
        <dbReference type="ARBA" id="ARBA00023163"/>
    </source>
</evidence>
<evidence type="ECO:0000313" key="6">
    <source>
        <dbReference type="EMBL" id="SFK86050.1"/>
    </source>
</evidence>
<dbReference type="PROSITE" id="PS00894">
    <property type="entry name" value="HTH_DEOR_1"/>
    <property type="match status" value="1"/>
</dbReference>
<dbReference type="InterPro" id="IPR036388">
    <property type="entry name" value="WH-like_DNA-bd_sf"/>
</dbReference>
<keyword evidence="2" id="KW-0805">Transcription regulation</keyword>
<dbReference type="SUPFAM" id="SSF100950">
    <property type="entry name" value="NagB/RpiA/CoA transferase-like"/>
    <property type="match status" value="1"/>
</dbReference>
<dbReference type="SMART" id="SM01134">
    <property type="entry name" value="DeoRC"/>
    <property type="match status" value="1"/>
</dbReference>
<keyword evidence="3" id="KW-0238">DNA-binding</keyword>
<dbReference type="InterPro" id="IPR050313">
    <property type="entry name" value="Carb_Metab_HTH_regulators"/>
</dbReference>
<dbReference type="Gene3D" id="3.40.50.1360">
    <property type="match status" value="1"/>
</dbReference>
<dbReference type="SMART" id="SM00420">
    <property type="entry name" value="HTH_DEOR"/>
    <property type="match status" value="1"/>
</dbReference>
<dbReference type="Pfam" id="PF08220">
    <property type="entry name" value="HTH_DeoR"/>
    <property type="match status" value="1"/>
</dbReference>
<dbReference type="PROSITE" id="PS51000">
    <property type="entry name" value="HTH_DEOR_2"/>
    <property type="match status" value="1"/>
</dbReference>
<dbReference type="Proteomes" id="UP000198851">
    <property type="component" value="Unassembled WGS sequence"/>
</dbReference>
<proteinExistence type="predicted"/>
<dbReference type="InterPro" id="IPR001034">
    <property type="entry name" value="DeoR_HTH"/>
</dbReference>
<dbReference type="EMBL" id="FOSZ01000002">
    <property type="protein sequence ID" value="SFK86050.1"/>
    <property type="molecule type" value="Genomic_DNA"/>
</dbReference>
<keyword evidence="1" id="KW-0678">Repressor</keyword>
<accession>A0A1I4CZL6</accession>
<evidence type="ECO:0000256" key="3">
    <source>
        <dbReference type="ARBA" id="ARBA00023125"/>
    </source>
</evidence>
<dbReference type="PANTHER" id="PTHR30363:SF4">
    <property type="entry name" value="GLYCEROL-3-PHOSPHATE REGULON REPRESSOR"/>
    <property type="match status" value="1"/>
</dbReference>
<dbReference type="PRINTS" id="PR00037">
    <property type="entry name" value="HTHLACR"/>
</dbReference>
<reference evidence="7" key="1">
    <citation type="submission" date="2016-10" db="EMBL/GenBank/DDBJ databases">
        <authorList>
            <person name="Varghese N."/>
            <person name="Submissions S."/>
        </authorList>
    </citation>
    <scope>NUCLEOTIDE SEQUENCE [LARGE SCALE GENOMIC DNA]</scope>
    <source>
        <strain evidence="7">DSM 28453</strain>
    </source>
</reference>
<dbReference type="InterPro" id="IPR014036">
    <property type="entry name" value="DeoR-like_C"/>
</dbReference>
<gene>
    <name evidence="6" type="ORF">SAMN04488036_102589</name>
</gene>
<name>A0A1I4CZL6_9RHOB</name>
<dbReference type="OrthoDB" id="9814815at2"/>